<name>A0ABP0FRC7_CLALP</name>
<dbReference type="EMBL" id="CAWYQH010000090">
    <property type="protein sequence ID" value="CAK8682211.1"/>
    <property type="molecule type" value="Genomic_DNA"/>
</dbReference>
<dbReference type="Proteomes" id="UP001642483">
    <property type="component" value="Unassembled WGS sequence"/>
</dbReference>
<accession>A0ABP0FRC7</accession>
<gene>
    <name evidence="1" type="ORF">CVLEPA_LOCUS12895</name>
    <name evidence="2" type="ORF">CVLEPA_LOCUS12903</name>
</gene>
<evidence type="ECO:0000313" key="1">
    <source>
        <dbReference type="EMBL" id="CAK8682211.1"/>
    </source>
</evidence>
<reference evidence="1 3" key="1">
    <citation type="submission" date="2024-02" db="EMBL/GenBank/DDBJ databases">
        <authorList>
            <person name="Daric V."/>
            <person name="Darras S."/>
        </authorList>
    </citation>
    <scope>NUCLEOTIDE SEQUENCE [LARGE SCALE GENOMIC DNA]</scope>
</reference>
<dbReference type="EMBL" id="CAWYQH010000090">
    <property type="protein sequence ID" value="CAK8682219.1"/>
    <property type="molecule type" value="Genomic_DNA"/>
</dbReference>
<evidence type="ECO:0000313" key="3">
    <source>
        <dbReference type="Proteomes" id="UP001642483"/>
    </source>
</evidence>
<evidence type="ECO:0000313" key="2">
    <source>
        <dbReference type="EMBL" id="CAK8682219.1"/>
    </source>
</evidence>
<sequence length="79" mass="8896">MTSIDSMLFADTVVSSKHLSEARELFKVEEIRFSFITIESVSGQLSCDVTNPDQAYQDINCSLLYLQLKYIPSINNSPC</sequence>
<protein>
    <submittedName>
        <fullName evidence="1">Uncharacterized protein</fullName>
    </submittedName>
</protein>
<comment type="caution">
    <text evidence="1">The sequence shown here is derived from an EMBL/GenBank/DDBJ whole genome shotgun (WGS) entry which is preliminary data.</text>
</comment>
<proteinExistence type="predicted"/>
<organism evidence="1 3">
    <name type="scientific">Clavelina lepadiformis</name>
    <name type="common">Light-bulb sea squirt</name>
    <name type="synonym">Ascidia lepadiformis</name>
    <dbReference type="NCBI Taxonomy" id="159417"/>
    <lineage>
        <taxon>Eukaryota</taxon>
        <taxon>Metazoa</taxon>
        <taxon>Chordata</taxon>
        <taxon>Tunicata</taxon>
        <taxon>Ascidiacea</taxon>
        <taxon>Aplousobranchia</taxon>
        <taxon>Clavelinidae</taxon>
        <taxon>Clavelina</taxon>
    </lineage>
</organism>
<keyword evidence="3" id="KW-1185">Reference proteome</keyword>